<dbReference type="InterPro" id="IPR041577">
    <property type="entry name" value="RT_RNaseH_2"/>
</dbReference>
<dbReference type="InterPro" id="IPR051320">
    <property type="entry name" value="Viral_Replic_Matur_Polypro"/>
</dbReference>
<dbReference type="CDD" id="cd09274">
    <property type="entry name" value="RNase_HI_RT_Ty3"/>
    <property type="match status" value="1"/>
</dbReference>
<evidence type="ECO:0000259" key="1">
    <source>
        <dbReference type="Pfam" id="PF17919"/>
    </source>
</evidence>
<accession>A0AAE0QMF7</accession>
<name>A0AAE0QMF7_9TELE</name>
<dbReference type="FunFam" id="3.30.70.270:FF:000020">
    <property type="entry name" value="Transposon Tf2-6 polyprotein-like Protein"/>
    <property type="match status" value="1"/>
</dbReference>
<gene>
    <name evidence="2" type="ORF">QTP70_015427</name>
</gene>
<dbReference type="FunFam" id="3.10.20.370:FF:000003">
    <property type="entry name" value="Transposon Tf2-6 polyprotein"/>
    <property type="match status" value="1"/>
</dbReference>
<evidence type="ECO:0000313" key="2">
    <source>
        <dbReference type="EMBL" id="KAK3526102.1"/>
    </source>
</evidence>
<sequence length="313" mass="34211">MSGRFSPDYRGIIHSLSPRNEFHQITMTFLGYVITQQGVEMDVTKVQVVTEWPSPTTVKELQCFLGFANFYRCFIRNYSFVAGPLTSLLKGKPRKLAWTNQTRAAFQQLKDCFTTAPILRHPDPDLPFMVEVDASSTGIGAVLSQQHGKPGKLHPCAFYSRKLMAAEANYDIGNRELLSIKVALEEWRHWLEGARWALFFTCFQFLVTYRDPSKPAQANLILPVAAILAPADSSRSLQVLVAITGDGCGEVCSGMPDVRAVSGQPPASGGAAGASPNMPTALVPPVCGFSNRLTRHGRIHYGDGRGGPVLKGV</sequence>
<proteinExistence type="predicted"/>
<dbReference type="SUPFAM" id="SSF56672">
    <property type="entry name" value="DNA/RNA polymerases"/>
    <property type="match status" value="1"/>
</dbReference>
<protein>
    <recommendedName>
        <fullName evidence="1">Reverse transcriptase/retrotransposon-derived protein RNase H-like domain-containing protein</fullName>
    </recommendedName>
</protein>
<dbReference type="InterPro" id="IPR043502">
    <property type="entry name" value="DNA/RNA_pol_sf"/>
</dbReference>
<dbReference type="InterPro" id="IPR043128">
    <property type="entry name" value="Rev_trsase/Diguanyl_cyclase"/>
</dbReference>
<organism evidence="2 3">
    <name type="scientific">Hemibagrus guttatus</name>
    <dbReference type="NCBI Taxonomy" id="175788"/>
    <lineage>
        <taxon>Eukaryota</taxon>
        <taxon>Metazoa</taxon>
        <taxon>Chordata</taxon>
        <taxon>Craniata</taxon>
        <taxon>Vertebrata</taxon>
        <taxon>Euteleostomi</taxon>
        <taxon>Actinopterygii</taxon>
        <taxon>Neopterygii</taxon>
        <taxon>Teleostei</taxon>
        <taxon>Ostariophysi</taxon>
        <taxon>Siluriformes</taxon>
        <taxon>Bagridae</taxon>
        <taxon>Hemibagrus</taxon>
    </lineage>
</organism>
<evidence type="ECO:0000313" key="3">
    <source>
        <dbReference type="Proteomes" id="UP001274896"/>
    </source>
</evidence>
<dbReference type="PANTHER" id="PTHR33064:SF37">
    <property type="entry name" value="RIBONUCLEASE H"/>
    <property type="match status" value="1"/>
</dbReference>
<reference evidence="2" key="1">
    <citation type="submission" date="2023-06" db="EMBL/GenBank/DDBJ databases">
        <title>Male Hemibagrus guttatus genome.</title>
        <authorList>
            <person name="Bian C."/>
        </authorList>
    </citation>
    <scope>NUCLEOTIDE SEQUENCE</scope>
    <source>
        <strain evidence="2">Male_cb2023</strain>
        <tissue evidence="2">Muscle</tissue>
    </source>
</reference>
<dbReference type="AlphaFoldDB" id="A0AAE0QMF7"/>
<comment type="caution">
    <text evidence="2">The sequence shown here is derived from an EMBL/GenBank/DDBJ whole genome shotgun (WGS) entry which is preliminary data.</text>
</comment>
<keyword evidence="3" id="KW-1185">Reference proteome</keyword>
<dbReference type="Gene3D" id="3.30.70.270">
    <property type="match status" value="1"/>
</dbReference>
<feature type="domain" description="Reverse transcriptase/retrotransposon-derived protein RNase H-like" evidence="1">
    <location>
        <begin position="98"/>
        <end position="195"/>
    </location>
</feature>
<dbReference type="EMBL" id="JAUCMX010000013">
    <property type="protein sequence ID" value="KAK3526102.1"/>
    <property type="molecule type" value="Genomic_DNA"/>
</dbReference>
<dbReference type="Proteomes" id="UP001274896">
    <property type="component" value="Unassembled WGS sequence"/>
</dbReference>
<dbReference type="PANTHER" id="PTHR33064">
    <property type="entry name" value="POL PROTEIN"/>
    <property type="match status" value="1"/>
</dbReference>
<dbReference type="Pfam" id="PF17919">
    <property type="entry name" value="RT_RNaseH_2"/>
    <property type="match status" value="1"/>
</dbReference>